<feature type="region of interest" description="Disordered" evidence="1">
    <location>
        <begin position="420"/>
        <end position="524"/>
    </location>
</feature>
<organism evidence="3 4">
    <name type="scientific">Cynoglossus semilaevis</name>
    <name type="common">Tongue sole</name>
    <dbReference type="NCBI Taxonomy" id="244447"/>
    <lineage>
        <taxon>Eukaryota</taxon>
        <taxon>Metazoa</taxon>
        <taxon>Chordata</taxon>
        <taxon>Craniata</taxon>
        <taxon>Vertebrata</taxon>
        <taxon>Euteleostomi</taxon>
        <taxon>Actinopterygii</taxon>
        <taxon>Neopterygii</taxon>
        <taxon>Teleostei</taxon>
        <taxon>Neoteleostei</taxon>
        <taxon>Acanthomorphata</taxon>
        <taxon>Carangaria</taxon>
        <taxon>Pleuronectiformes</taxon>
        <taxon>Pleuronectoidei</taxon>
        <taxon>Cynoglossidae</taxon>
        <taxon>Cynoglossinae</taxon>
        <taxon>Cynoglossus</taxon>
    </lineage>
</organism>
<feature type="region of interest" description="Disordered" evidence="1">
    <location>
        <begin position="577"/>
        <end position="611"/>
    </location>
</feature>
<dbReference type="AlphaFoldDB" id="A0A3P8WV76"/>
<dbReference type="Gene3D" id="1.20.58.2220">
    <property type="entry name" value="Formin, FH2 domain"/>
    <property type="match status" value="1"/>
</dbReference>
<reference evidence="3" key="3">
    <citation type="submission" date="2025-09" db="UniProtKB">
        <authorList>
            <consortium name="Ensembl"/>
        </authorList>
    </citation>
    <scope>IDENTIFICATION</scope>
</reference>
<reference evidence="3" key="2">
    <citation type="submission" date="2025-08" db="UniProtKB">
        <authorList>
            <consortium name="Ensembl"/>
        </authorList>
    </citation>
    <scope>IDENTIFICATION</scope>
</reference>
<protein>
    <submittedName>
        <fullName evidence="3">FH2 domain containing 3</fullName>
    </submittedName>
</protein>
<feature type="region of interest" description="Disordered" evidence="1">
    <location>
        <begin position="632"/>
        <end position="691"/>
    </location>
</feature>
<dbReference type="SMART" id="SM00498">
    <property type="entry name" value="FH2"/>
    <property type="match status" value="1"/>
</dbReference>
<proteinExistence type="predicted"/>
<sequence>FGDHSRNAHRKSMKKLNWDTLPSQRVLGTLNVWTSNRPQRDLVLDIRSMEELFSHIDKRASLRNPGIMGVRKSAGMELLLQEPQVTILDSKKSMNVGIFLRHFKRMTAFFISFVVDAQVKQLLSFTGNLSALPEADQFMVQLVKVPGYVERLKMMLLREEFFPLVEEVKNSVSVMTKAANELLDCDDLHSVIRLVLKAGNYMNAGGYSANAIGFRMSSLLNLADTKANKPGMNLMHYVAKQAEDIDAELLTFHSQLENIGMASRVCKDEVVADFDREVKKMKEVKLYSSRHPDLLQQMESFLMVTSSLMADVESSLHQLNSLSDAVAEYFCEDPTTFKLEECCSIFHSFCKRFDKAVQENREREEAEKRRKRKESMRFAAKRRSTMCSSEPEPVQDSSGLESALHSFLSTVPQGLSRCRRNILPPIEGSPSSQDSQTPSSAEKKETSTKRHSPEVKSPKMLKEIEREEGSENQEEAEKMREVTRKVLKYQNSKSSLDEETLPGTPCRLPVVQNTPSTPCTPRPRTRDFFFANNGDLGSPWTILSPFTSDQRIMRPAHRRRGSLPSGEEDDAVWQTVEAGTKPPSGSSGSVPESTHHRPVSQGPVVRSVSVDESRLSPLARFRLGELFQRSYSSGSKTETVEGEEVSLLRSKTRSQVEGPGSGSGLVSFFRRIGGKNKPSDVEEQPLTGCKT</sequence>
<dbReference type="InterPro" id="IPR042201">
    <property type="entry name" value="FH2_Formin_sf"/>
</dbReference>
<evidence type="ECO:0000256" key="1">
    <source>
        <dbReference type="SAM" id="MobiDB-lite"/>
    </source>
</evidence>
<feature type="compositionally biased region" description="Basic and acidic residues" evidence="1">
    <location>
        <begin position="441"/>
        <end position="484"/>
    </location>
</feature>
<dbReference type="PROSITE" id="PS51444">
    <property type="entry name" value="FH2"/>
    <property type="match status" value="1"/>
</dbReference>
<feature type="compositionally biased region" description="Low complexity" evidence="1">
    <location>
        <begin position="429"/>
        <end position="440"/>
    </location>
</feature>
<dbReference type="Proteomes" id="UP000265120">
    <property type="component" value="Chromosome 19"/>
</dbReference>
<reference evidence="3 4" key="1">
    <citation type="journal article" date="2014" name="Nat. Genet.">
        <title>Whole-genome sequence of a flatfish provides insights into ZW sex chromosome evolution and adaptation to a benthic lifestyle.</title>
        <authorList>
            <person name="Chen S."/>
            <person name="Zhang G."/>
            <person name="Shao C."/>
            <person name="Huang Q."/>
            <person name="Liu G."/>
            <person name="Zhang P."/>
            <person name="Song W."/>
            <person name="An N."/>
            <person name="Chalopin D."/>
            <person name="Volff J.N."/>
            <person name="Hong Y."/>
            <person name="Li Q."/>
            <person name="Sha Z."/>
            <person name="Zhou H."/>
            <person name="Xie M."/>
            <person name="Yu Q."/>
            <person name="Liu Y."/>
            <person name="Xiang H."/>
            <person name="Wang N."/>
            <person name="Wu K."/>
            <person name="Yang C."/>
            <person name="Zhou Q."/>
            <person name="Liao X."/>
            <person name="Yang L."/>
            <person name="Hu Q."/>
            <person name="Zhang J."/>
            <person name="Meng L."/>
            <person name="Jin L."/>
            <person name="Tian Y."/>
            <person name="Lian J."/>
            <person name="Yang J."/>
            <person name="Miao G."/>
            <person name="Liu S."/>
            <person name="Liang Z."/>
            <person name="Yan F."/>
            <person name="Li Y."/>
            <person name="Sun B."/>
            <person name="Zhang H."/>
            <person name="Zhang J."/>
            <person name="Zhu Y."/>
            <person name="Du M."/>
            <person name="Zhao Y."/>
            <person name="Schartl M."/>
            <person name="Tang Q."/>
            <person name="Wang J."/>
        </authorList>
    </citation>
    <scope>NUCLEOTIDE SEQUENCE</scope>
</reference>
<feature type="domain" description="FH2" evidence="2">
    <location>
        <begin position="3"/>
        <end position="379"/>
    </location>
</feature>
<feature type="region of interest" description="Disordered" evidence="1">
    <location>
        <begin position="360"/>
        <end position="400"/>
    </location>
</feature>
<accession>A0A3P8WV76</accession>
<dbReference type="Pfam" id="PF02181">
    <property type="entry name" value="FH2"/>
    <property type="match status" value="1"/>
</dbReference>
<dbReference type="SUPFAM" id="SSF101447">
    <property type="entry name" value="Formin homology 2 domain (FH2 domain)"/>
    <property type="match status" value="1"/>
</dbReference>
<dbReference type="Ensembl" id="ENSCSET00000031088.1">
    <property type="protein sequence ID" value="ENSCSEP00000030684.1"/>
    <property type="gene ID" value="ENSCSEG00000019646.1"/>
</dbReference>
<keyword evidence="4" id="KW-1185">Reference proteome</keyword>
<evidence type="ECO:0000313" key="4">
    <source>
        <dbReference type="Proteomes" id="UP000265120"/>
    </source>
</evidence>
<name>A0A3P8WV76_CYNSE</name>
<feature type="compositionally biased region" description="Basic residues" evidence="1">
    <location>
        <begin position="369"/>
        <end position="384"/>
    </location>
</feature>
<dbReference type="InterPro" id="IPR015425">
    <property type="entry name" value="FH2_Formin"/>
</dbReference>
<evidence type="ECO:0000313" key="3">
    <source>
        <dbReference type="Ensembl" id="ENSCSEP00000030684.1"/>
    </source>
</evidence>
<evidence type="ECO:0000259" key="2">
    <source>
        <dbReference type="PROSITE" id="PS51444"/>
    </source>
</evidence>
<dbReference type="GeneTree" id="ENSGT00940000155128"/>
<dbReference type="PANTHER" id="PTHR46345:SF7">
    <property type="entry name" value="FH2 DOMAIN CONTAINING 3-RELATED"/>
    <property type="match status" value="1"/>
</dbReference>
<dbReference type="PANTHER" id="PTHR46345">
    <property type="entry name" value="INVERTED FORMIN-2"/>
    <property type="match status" value="1"/>
</dbReference>